<dbReference type="RefSeq" id="WP_160943217.1">
    <property type="nucleotide sequence ID" value="NZ_CP063310.1"/>
</dbReference>
<evidence type="ECO:0000313" key="1">
    <source>
        <dbReference type="EMBL" id="QOS69446.1"/>
    </source>
</evidence>
<sequence>MELQWPLILFTTLVSASAGLFAAQGVYALVGKGVRAQCTSLYASAALLALGGISVFLHLQHWERVFNGFGHITSGITQELIAVVVMAAVMIAFFVVLRREGGVPKWCAIAAILASVALVVIAGLSYMMAARPTWNSLLQVSSLLGLAFAVGSGAFAFIDRKADEDAAFHGACTLTGSVVNVVGTVAFVLVMTSASGGFSDVGYYFDPNHPTTAMAAAATYSPFSGSVVAFTVLALVFALAAVACAFYGRKRRAWASAGLGVALFAVVGGILLRMVFFACGGSVFMFY</sequence>
<accession>A0A6L7IWC7</accession>
<gene>
    <name evidence="1" type="ORF">GS424_006275</name>
</gene>
<dbReference type="AlphaFoldDB" id="A0A6L7IWC7"/>
<organism evidence="1 2">
    <name type="scientific">Eggerthella guodeyinii</name>
    <dbReference type="NCBI Taxonomy" id="2690837"/>
    <lineage>
        <taxon>Bacteria</taxon>
        <taxon>Bacillati</taxon>
        <taxon>Actinomycetota</taxon>
        <taxon>Coriobacteriia</taxon>
        <taxon>Eggerthellales</taxon>
        <taxon>Eggerthellaceae</taxon>
        <taxon>Eggerthella</taxon>
    </lineage>
</organism>
<dbReference type="KEGG" id="egd:GS424_006275"/>
<reference evidence="1 2" key="1">
    <citation type="submission" date="2020-10" db="EMBL/GenBank/DDBJ databases">
        <title>Eggerthella sp. nov., isolated from human feces.</title>
        <authorList>
            <person name="Yajun G."/>
        </authorList>
    </citation>
    <scope>NUCLEOTIDE SEQUENCE [LARGE SCALE GENOMIC DNA]</scope>
    <source>
        <strain evidence="1 2">HF-1101</strain>
    </source>
</reference>
<name>A0A6L7IWC7_9ACTN</name>
<protein>
    <recommendedName>
        <fullName evidence="3">DMSO reductase</fullName>
    </recommendedName>
</protein>
<proteinExistence type="predicted"/>
<evidence type="ECO:0000313" key="2">
    <source>
        <dbReference type="Proteomes" id="UP000478463"/>
    </source>
</evidence>
<dbReference type="EMBL" id="CP063310">
    <property type="protein sequence ID" value="QOS69446.1"/>
    <property type="molecule type" value="Genomic_DNA"/>
</dbReference>
<dbReference type="Proteomes" id="UP000478463">
    <property type="component" value="Chromosome"/>
</dbReference>
<evidence type="ECO:0008006" key="3">
    <source>
        <dbReference type="Google" id="ProtNLM"/>
    </source>
</evidence>